<gene>
    <name evidence="4" type="primary">PARK7</name>
    <name evidence="4" type="ORF">HK100_000298</name>
</gene>
<sequence length="84" mass="9217">SAKVFHGRRVTSYPGFEDKLGAQYKYSEDRVVVDGNFVTSRGPGTCFEFALTIIAILCDDGEKQRQHIIGSVGYALILPSAVSY</sequence>
<evidence type="ECO:0000313" key="5">
    <source>
        <dbReference type="Proteomes" id="UP001211907"/>
    </source>
</evidence>
<dbReference type="EMBL" id="JADGJH010001057">
    <property type="protein sequence ID" value="KAJ3119475.1"/>
    <property type="molecule type" value="Genomic_DNA"/>
</dbReference>
<dbReference type="GO" id="GO:0005634">
    <property type="term" value="C:nucleus"/>
    <property type="evidence" value="ECO:0007669"/>
    <property type="project" value="TreeGrafter"/>
</dbReference>
<dbReference type="Gene3D" id="3.40.50.880">
    <property type="match status" value="1"/>
</dbReference>
<accession>A0AAD5T0D5</accession>
<evidence type="ECO:0000313" key="4">
    <source>
        <dbReference type="EMBL" id="KAJ3119475.1"/>
    </source>
</evidence>
<dbReference type="Pfam" id="PF01965">
    <property type="entry name" value="DJ-1_PfpI"/>
    <property type="match status" value="1"/>
</dbReference>
<dbReference type="PANTHER" id="PTHR48094:SF12">
    <property type="entry name" value="PARKINSON DISEASE PROTEIN 7 HOMOLOG"/>
    <property type="match status" value="1"/>
</dbReference>
<protein>
    <recommendedName>
        <fullName evidence="1">D-lactate dehydratase</fullName>
        <ecNumber evidence="1">4.2.1.130</ecNumber>
    </recommendedName>
</protein>
<feature type="non-terminal residue" evidence="4">
    <location>
        <position position="1"/>
    </location>
</feature>
<dbReference type="InterPro" id="IPR029062">
    <property type="entry name" value="Class_I_gatase-like"/>
</dbReference>
<dbReference type="InterPro" id="IPR002818">
    <property type="entry name" value="DJ-1/PfpI"/>
</dbReference>
<dbReference type="GO" id="GO:0005739">
    <property type="term" value="C:mitochondrion"/>
    <property type="evidence" value="ECO:0007669"/>
    <property type="project" value="TreeGrafter"/>
</dbReference>
<proteinExistence type="predicted"/>
<dbReference type="Proteomes" id="UP001211907">
    <property type="component" value="Unassembled WGS sequence"/>
</dbReference>
<dbReference type="GO" id="GO:0019172">
    <property type="term" value="F:glyoxalase III activity"/>
    <property type="evidence" value="ECO:0007669"/>
    <property type="project" value="UniProtKB-EC"/>
</dbReference>
<dbReference type="PANTHER" id="PTHR48094">
    <property type="entry name" value="PROTEIN/NUCLEIC ACID DEGLYCASE DJ-1-RELATED"/>
    <property type="match status" value="1"/>
</dbReference>
<name>A0AAD5T0D5_9FUNG</name>
<dbReference type="GO" id="GO:0006979">
    <property type="term" value="P:response to oxidative stress"/>
    <property type="evidence" value="ECO:0007669"/>
    <property type="project" value="TreeGrafter"/>
</dbReference>
<dbReference type="SUPFAM" id="SSF52317">
    <property type="entry name" value="Class I glutamine amidotransferase-like"/>
    <property type="match status" value="1"/>
</dbReference>
<evidence type="ECO:0000256" key="2">
    <source>
        <dbReference type="ARBA" id="ARBA00048082"/>
    </source>
</evidence>
<reference evidence="4" key="1">
    <citation type="submission" date="2020-05" db="EMBL/GenBank/DDBJ databases">
        <title>Phylogenomic resolution of chytrid fungi.</title>
        <authorList>
            <person name="Stajich J.E."/>
            <person name="Amses K."/>
            <person name="Simmons R."/>
            <person name="Seto K."/>
            <person name="Myers J."/>
            <person name="Bonds A."/>
            <person name="Quandt C.A."/>
            <person name="Barry K."/>
            <person name="Liu P."/>
            <person name="Grigoriev I."/>
            <person name="Longcore J.E."/>
            <person name="James T.Y."/>
        </authorList>
    </citation>
    <scope>NUCLEOTIDE SEQUENCE</scope>
    <source>
        <strain evidence="4">JEL0513</strain>
    </source>
</reference>
<dbReference type="InterPro" id="IPR050325">
    <property type="entry name" value="Prot/Nucl_acid_deglycase"/>
</dbReference>
<comment type="catalytic activity">
    <reaction evidence="2">
        <text>methylglyoxal + H2O = (R)-lactate + H(+)</text>
        <dbReference type="Rhea" id="RHEA:27754"/>
        <dbReference type="ChEBI" id="CHEBI:15377"/>
        <dbReference type="ChEBI" id="CHEBI:15378"/>
        <dbReference type="ChEBI" id="CHEBI:16004"/>
        <dbReference type="ChEBI" id="CHEBI:17158"/>
        <dbReference type="EC" id="4.2.1.130"/>
    </reaction>
</comment>
<evidence type="ECO:0000259" key="3">
    <source>
        <dbReference type="Pfam" id="PF01965"/>
    </source>
</evidence>
<keyword evidence="5" id="KW-1185">Reference proteome</keyword>
<dbReference type="AlphaFoldDB" id="A0AAD5T0D5"/>
<dbReference type="EC" id="4.2.1.130" evidence="1"/>
<feature type="domain" description="DJ-1/PfpI" evidence="3">
    <location>
        <begin position="2"/>
        <end position="55"/>
    </location>
</feature>
<dbReference type="GO" id="GO:1903189">
    <property type="term" value="P:glyoxal metabolic process"/>
    <property type="evidence" value="ECO:0007669"/>
    <property type="project" value="TreeGrafter"/>
</dbReference>
<evidence type="ECO:0000256" key="1">
    <source>
        <dbReference type="ARBA" id="ARBA00013134"/>
    </source>
</evidence>
<comment type="caution">
    <text evidence="4">The sequence shown here is derived from an EMBL/GenBank/DDBJ whole genome shotgun (WGS) entry which is preliminary data.</text>
</comment>
<organism evidence="4 5">
    <name type="scientific">Physocladia obscura</name>
    <dbReference type="NCBI Taxonomy" id="109957"/>
    <lineage>
        <taxon>Eukaryota</taxon>
        <taxon>Fungi</taxon>
        <taxon>Fungi incertae sedis</taxon>
        <taxon>Chytridiomycota</taxon>
        <taxon>Chytridiomycota incertae sedis</taxon>
        <taxon>Chytridiomycetes</taxon>
        <taxon>Chytridiales</taxon>
        <taxon>Chytriomycetaceae</taxon>
        <taxon>Physocladia</taxon>
    </lineage>
</organism>